<reference evidence="3" key="1">
    <citation type="journal article" date="2005" name="Nature">
        <title>The map-based sequence of the rice genome.</title>
        <authorList>
            <consortium name="International rice genome sequencing project (IRGSP)"/>
            <person name="Matsumoto T."/>
            <person name="Wu J."/>
            <person name="Kanamori H."/>
            <person name="Katayose Y."/>
            <person name="Fujisawa M."/>
            <person name="Namiki N."/>
            <person name="Mizuno H."/>
            <person name="Yamamoto K."/>
            <person name="Antonio B.A."/>
            <person name="Baba T."/>
            <person name="Sakata K."/>
            <person name="Nagamura Y."/>
            <person name="Aoki H."/>
            <person name="Arikawa K."/>
            <person name="Arita K."/>
            <person name="Bito T."/>
            <person name="Chiden Y."/>
            <person name="Fujitsuka N."/>
            <person name="Fukunaka R."/>
            <person name="Hamada M."/>
            <person name="Harada C."/>
            <person name="Hayashi A."/>
            <person name="Hijishita S."/>
            <person name="Honda M."/>
            <person name="Hosokawa S."/>
            <person name="Ichikawa Y."/>
            <person name="Idonuma A."/>
            <person name="Iijima M."/>
            <person name="Ikeda M."/>
            <person name="Ikeno M."/>
            <person name="Ito K."/>
            <person name="Ito S."/>
            <person name="Ito T."/>
            <person name="Ito Y."/>
            <person name="Ito Y."/>
            <person name="Iwabuchi A."/>
            <person name="Kamiya K."/>
            <person name="Karasawa W."/>
            <person name="Kurita K."/>
            <person name="Katagiri S."/>
            <person name="Kikuta A."/>
            <person name="Kobayashi H."/>
            <person name="Kobayashi N."/>
            <person name="Machita K."/>
            <person name="Maehara T."/>
            <person name="Masukawa M."/>
            <person name="Mizubayashi T."/>
            <person name="Mukai Y."/>
            <person name="Nagasaki H."/>
            <person name="Nagata Y."/>
            <person name="Naito S."/>
            <person name="Nakashima M."/>
            <person name="Nakama Y."/>
            <person name="Nakamichi Y."/>
            <person name="Nakamura M."/>
            <person name="Meguro A."/>
            <person name="Negishi M."/>
            <person name="Ohta I."/>
            <person name="Ohta T."/>
            <person name="Okamoto M."/>
            <person name="Ono N."/>
            <person name="Saji S."/>
            <person name="Sakaguchi M."/>
            <person name="Sakai K."/>
            <person name="Shibata M."/>
            <person name="Shimokawa T."/>
            <person name="Song J."/>
            <person name="Takazaki Y."/>
            <person name="Terasawa K."/>
            <person name="Tsugane M."/>
            <person name="Tsuji K."/>
            <person name="Ueda S."/>
            <person name="Waki K."/>
            <person name="Yamagata H."/>
            <person name="Yamamoto M."/>
            <person name="Yamamoto S."/>
            <person name="Yamane H."/>
            <person name="Yoshiki S."/>
            <person name="Yoshihara R."/>
            <person name="Yukawa K."/>
            <person name="Zhong H."/>
            <person name="Yano M."/>
            <person name="Yuan Q."/>
            <person name="Ouyang S."/>
            <person name="Liu J."/>
            <person name="Jones K.M."/>
            <person name="Gansberger K."/>
            <person name="Moffat K."/>
            <person name="Hill J."/>
            <person name="Bera J."/>
            <person name="Fadrosh D."/>
            <person name="Jin S."/>
            <person name="Johri S."/>
            <person name="Kim M."/>
            <person name="Overton L."/>
            <person name="Reardon M."/>
            <person name="Tsitrin T."/>
            <person name="Vuong H."/>
            <person name="Weaver B."/>
            <person name="Ciecko A."/>
            <person name="Tallon L."/>
            <person name="Jackson J."/>
            <person name="Pai G."/>
            <person name="Aken S.V."/>
            <person name="Utterback T."/>
            <person name="Reidmuller S."/>
            <person name="Feldblyum T."/>
            <person name="Hsiao J."/>
            <person name="Zismann V."/>
            <person name="Iobst S."/>
            <person name="de Vazeille A.R."/>
            <person name="Buell C.R."/>
            <person name="Ying K."/>
            <person name="Li Y."/>
            <person name="Lu T."/>
            <person name="Huang Y."/>
            <person name="Zhao Q."/>
            <person name="Feng Q."/>
            <person name="Zhang L."/>
            <person name="Zhu J."/>
            <person name="Weng Q."/>
            <person name="Mu J."/>
            <person name="Lu Y."/>
            <person name="Fan D."/>
            <person name="Liu Y."/>
            <person name="Guan J."/>
            <person name="Zhang Y."/>
            <person name="Yu S."/>
            <person name="Liu X."/>
            <person name="Zhang Y."/>
            <person name="Hong G."/>
            <person name="Han B."/>
            <person name="Choisne N."/>
            <person name="Demange N."/>
            <person name="Orjeda G."/>
            <person name="Samain S."/>
            <person name="Cattolico L."/>
            <person name="Pelletier E."/>
            <person name="Couloux A."/>
            <person name="Segurens B."/>
            <person name="Wincker P."/>
            <person name="D'Hont A."/>
            <person name="Scarpelli C."/>
            <person name="Weissenbach J."/>
            <person name="Salanoubat M."/>
            <person name="Quetier F."/>
            <person name="Yu Y."/>
            <person name="Kim H.R."/>
            <person name="Rambo T."/>
            <person name="Currie J."/>
            <person name="Collura K."/>
            <person name="Luo M."/>
            <person name="Yang T."/>
            <person name="Ammiraju J.S.S."/>
            <person name="Engler F."/>
            <person name="Soderlund C."/>
            <person name="Wing R.A."/>
            <person name="Palmer L.E."/>
            <person name="de la Bastide M."/>
            <person name="Spiegel L."/>
            <person name="Nascimento L."/>
            <person name="Zutavern T."/>
            <person name="O'Shaughnessy A."/>
            <person name="Dike S."/>
            <person name="Dedhia N."/>
            <person name="Preston R."/>
            <person name="Balija V."/>
            <person name="McCombie W.R."/>
            <person name="Chow T."/>
            <person name="Chen H."/>
            <person name="Chung M."/>
            <person name="Chen C."/>
            <person name="Shaw J."/>
            <person name="Wu H."/>
            <person name="Hsiao K."/>
            <person name="Chao Y."/>
            <person name="Chu M."/>
            <person name="Cheng C."/>
            <person name="Hour A."/>
            <person name="Lee P."/>
            <person name="Lin S."/>
            <person name="Lin Y."/>
            <person name="Liou J."/>
            <person name="Liu S."/>
            <person name="Hsing Y."/>
            <person name="Raghuvanshi S."/>
            <person name="Mohanty A."/>
            <person name="Bharti A.K."/>
            <person name="Gaur A."/>
            <person name="Gupta V."/>
            <person name="Kumar D."/>
            <person name="Ravi V."/>
            <person name="Vij S."/>
            <person name="Kapur A."/>
            <person name="Khurana P."/>
            <person name="Khurana P."/>
            <person name="Khurana J.P."/>
            <person name="Tyagi A.K."/>
            <person name="Gaikwad K."/>
            <person name="Singh A."/>
            <person name="Dalal V."/>
            <person name="Srivastava S."/>
            <person name="Dixit A."/>
            <person name="Pal A.K."/>
            <person name="Ghazi I.A."/>
            <person name="Yadav M."/>
            <person name="Pandit A."/>
            <person name="Bhargava A."/>
            <person name="Sureshbabu K."/>
            <person name="Batra K."/>
            <person name="Sharma T.R."/>
            <person name="Mohapatra T."/>
            <person name="Singh N.K."/>
            <person name="Messing J."/>
            <person name="Nelson A.B."/>
            <person name="Fuks G."/>
            <person name="Kavchok S."/>
            <person name="Keizer G."/>
            <person name="Linton E."/>
            <person name="Llaca V."/>
            <person name="Song R."/>
            <person name="Tanyolac B."/>
            <person name="Young S."/>
            <person name="Ho-Il K."/>
            <person name="Hahn J.H."/>
            <person name="Sangsakoo G."/>
            <person name="Vanavichit A."/>
            <person name="de Mattos Luiz.A.T."/>
            <person name="Zimmer P.D."/>
            <person name="Malone G."/>
            <person name="Dellagostin O."/>
            <person name="de Oliveira A.C."/>
            <person name="Bevan M."/>
            <person name="Bancroft I."/>
            <person name="Minx P."/>
            <person name="Cordum H."/>
            <person name="Wilson R."/>
            <person name="Cheng Z."/>
            <person name="Jin W."/>
            <person name="Jiang J."/>
            <person name="Leong S.A."/>
            <person name="Iwama H."/>
            <person name="Gojobori T."/>
            <person name="Itoh T."/>
            <person name="Niimura Y."/>
            <person name="Fujii Y."/>
            <person name="Habara T."/>
            <person name="Sakai H."/>
            <person name="Sato Y."/>
            <person name="Wilson G."/>
            <person name="Kumar K."/>
            <person name="McCouch S."/>
            <person name="Juretic N."/>
            <person name="Hoen D."/>
            <person name="Wright S."/>
            <person name="Bruskiewich R."/>
            <person name="Bureau T."/>
            <person name="Miyao A."/>
            <person name="Hirochika H."/>
            <person name="Nishikawa T."/>
            <person name="Kadowaki K."/>
            <person name="Sugiura M."/>
            <person name="Burr B."/>
            <person name="Sasaki T."/>
        </authorList>
    </citation>
    <scope>NUCLEOTIDE SEQUENCE [LARGE SCALE GENOMIC DNA]</scope>
    <source>
        <strain evidence="3">cv. Nipponbare</strain>
    </source>
</reference>
<evidence type="ECO:0000256" key="1">
    <source>
        <dbReference type="SAM" id="MobiDB-lite"/>
    </source>
</evidence>
<feature type="region of interest" description="Disordered" evidence="1">
    <location>
        <begin position="1"/>
        <end position="48"/>
    </location>
</feature>
<reference evidence="3" key="2">
    <citation type="journal article" date="2008" name="Nucleic Acids Res.">
        <title>The rice annotation project database (RAP-DB): 2008 update.</title>
        <authorList>
            <consortium name="The rice annotation project (RAP)"/>
        </authorList>
    </citation>
    <scope>GENOME REANNOTATION</scope>
    <source>
        <strain evidence="3">cv. Nipponbare</strain>
    </source>
</reference>
<dbReference type="AlphaFoldDB" id="Q6ZIK1"/>
<organism evidence="2 3">
    <name type="scientific">Oryza sativa subsp. japonica</name>
    <name type="common">Rice</name>
    <dbReference type="NCBI Taxonomy" id="39947"/>
    <lineage>
        <taxon>Eukaryota</taxon>
        <taxon>Viridiplantae</taxon>
        <taxon>Streptophyta</taxon>
        <taxon>Embryophyta</taxon>
        <taxon>Tracheophyta</taxon>
        <taxon>Spermatophyta</taxon>
        <taxon>Magnoliopsida</taxon>
        <taxon>Liliopsida</taxon>
        <taxon>Poales</taxon>
        <taxon>Poaceae</taxon>
        <taxon>BOP clade</taxon>
        <taxon>Oryzoideae</taxon>
        <taxon>Oryzeae</taxon>
        <taxon>Oryzinae</taxon>
        <taxon>Oryza</taxon>
        <taxon>Oryza sativa</taxon>
    </lineage>
</organism>
<accession>Q6ZIK1</accession>
<name>Q6ZIK1_ORYSJ</name>
<gene>
    <name evidence="2" type="primary">OJ1111_E07.24</name>
</gene>
<proteinExistence type="predicted"/>
<dbReference type="Proteomes" id="UP000000763">
    <property type="component" value="Chromosome 2"/>
</dbReference>
<evidence type="ECO:0000313" key="3">
    <source>
        <dbReference type="Proteomes" id="UP000000763"/>
    </source>
</evidence>
<evidence type="ECO:0000313" key="2">
    <source>
        <dbReference type="EMBL" id="BAD07528.1"/>
    </source>
</evidence>
<sequence length="82" mass="8480">MNHRRGREASGCHVMPLGPSRRLAPRPPSSCHVAGTASGEGTQAEPLSMRAAPQLPLAALNAVGADMRCRPTDAHQSGVTGL</sequence>
<protein>
    <submittedName>
        <fullName evidence="2">Uncharacterized protein</fullName>
    </submittedName>
</protein>
<dbReference type="EMBL" id="AP003994">
    <property type="protein sequence ID" value="BAD07528.1"/>
    <property type="molecule type" value="Genomic_DNA"/>
</dbReference>